<feature type="transmembrane region" description="Helical" evidence="1">
    <location>
        <begin position="139"/>
        <end position="161"/>
    </location>
</feature>
<keyword evidence="1" id="KW-1133">Transmembrane helix</keyword>
<accession>A0A517DQS4</accession>
<dbReference type="SMART" id="SM00267">
    <property type="entry name" value="GGDEF"/>
    <property type="match status" value="1"/>
</dbReference>
<reference evidence="3 4" key="1">
    <citation type="submission" date="2019-02" db="EMBL/GenBank/DDBJ databases">
        <title>Closed genome of Sporomusa termitida DSM 4440.</title>
        <authorList>
            <person name="Poehlein A."/>
            <person name="Daniel R."/>
        </authorList>
    </citation>
    <scope>NUCLEOTIDE SEQUENCE [LARGE SCALE GENOMIC DNA]</scope>
    <source>
        <strain evidence="3 4">DSM 4440</strain>
    </source>
</reference>
<dbReference type="Gene3D" id="3.30.70.270">
    <property type="match status" value="1"/>
</dbReference>
<keyword evidence="1" id="KW-0472">Membrane</keyword>
<dbReference type="GO" id="GO:0052621">
    <property type="term" value="F:diguanylate cyclase activity"/>
    <property type="evidence" value="ECO:0007669"/>
    <property type="project" value="TreeGrafter"/>
</dbReference>
<evidence type="ECO:0000313" key="3">
    <source>
        <dbReference type="EMBL" id="QDR79714.1"/>
    </source>
</evidence>
<dbReference type="EMBL" id="CP036259">
    <property type="protein sequence ID" value="QDR79714.1"/>
    <property type="molecule type" value="Genomic_DNA"/>
</dbReference>
<dbReference type="SUPFAM" id="SSF55073">
    <property type="entry name" value="Nucleotide cyclase"/>
    <property type="match status" value="1"/>
</dbReference>
<dbReference type="RefSeq" id="WP_170233150.1">
    <property type="nucleotide sequence ID" value="NZ_CP036259.1"/>
</dbReference>
<feature type="transmembrane region" description="Helical" evidence="1">
    <location>
        <begin position="12"/>
        <end position="34"/>
    </location>
</feature>
<dbReference type="Pfam" id="PF00990">
    <property type="entry name" value="GGDEF"/>
    <property type="match status" value="1"/>
</dbReference>
<dbReference type="PANTHER" id="PTHR45138:SF9">
    <property type="entry name" value="DIGUANYLATE CYCLASE DGCM-RELATED"/>
    <property type="match status" value="1"/>
</dbReference>
<dbReference type="GO" id="GO:0005886">
    <property type="term" value="C:plasma membrane"/>
    <property type="evidence" value="ECO:0007669"/>
    <property type="project" value="TreeGrafter"/>
</dbReference>
<dbReference type="InterPro" id="IPR050469">
    <property type="entry name" value="Diguanylate_Cyclase"/>
</dbReference>
<dbReference type="KEGG" id="sted:SPTER_10040"/>
<name>A0A517DQS4_9FIRM</name>
<protein>
    <submittedName>
        <fullName evidence="3">GGDEF: diguanylate cyclase (GGDEF) domain protein</fullName>
    </submittedName>
</protein>
<dbReference type="PANTHER" id="PTHR45138">
    <property type="entry name" value="REGULATORY COMPONENTS OF SENSORY TRANSDUCTION SYSTEM"/>
    <property type="match status" value="1"/>
</dbReference>
<dbReference type="AlphaFoldDB" id="A0A517DQS4"/>
<organism evidence="3 4">
    <name type="scientific">Sporomusa termitida</name>
    <dbReference type="NCBI Taxonomy" id="2377"/>
    <lineage>
        <taxon>Bacteria</taxon>
        <taxon>Bacillati</taxon>
        <taxon>Bacillota</taxon>
        <taxon>Negativicutes</taxon>
        <taxon>Selenomonadales</taxon>
        <taxon>Sporomusaceae</taxon>
        <taxon>Sporomusa</taxon>
    </lineage>
</organism>
<dbReference type="InterPro" id="IPR029787">
    <property type="entry name" value="Nucleotide_cyclase"/>
</dbReference>
<dbReference type="NCBIfam" id="TIGR00254">
    <property type="entry name" value="GGDEF"/>
    <property type="match status" value="1"/>
</dbReference>
<keyword evidence="1" id="KW-0812">Transmembrane</keyword>
<proteinExistence type="predicted"/>
<feature type="domain" description="GGDEF" evidence="2">
    <location>
        <begin position="231"/>
        <end position="366"/>
    </location>
</feature>
<dbReference type="InterPro" id="IPR000160">
    <property type="entry name" value="GGDEF_dom"/>
</dbReference>
<dbReference type="PROSITE" id="PS50887">
    <property type="entry name" value="GGDEF"/>
    <property type="match status" value="1"/>
</dbReference>
<dbReference type="GO" id="GO:0043709">
    <property type="term" value="P:cell adhesion involved in single-species biofilm formation"/>
    <property type="evidence" value="ECO:0007669"/>
    <property type="project" value="TreeGrafter"/>
</dbReference>
<evidence type="ECO:0000259" key="2">
    <source>
        <dbReference type="PROSITE" id="PS50887"/>
    </source>
</evidence>
<evidence type="ECO:0000313" key="4">
    <source>
        <dbReference type="Proteomes" id="UP000320776"/>
    </source>
</evidence>
<dbReference type="Proteomes" id="UP000320776">
    <property type="component" value="Chromosome"/>
</dbReference>
<dbReference type="CDD" id="cd01949">
    <property type="entry name" value="GGDEF"/>
    <property type="match status" value="1"/>
</dbReference>
<dbReference type="InterPro" id="IPR043128">
    <property type="entry name" value="Rev_trsase/Diguanyl_cyclase"/>
</dbReference>
<keyword evidence="4" id="KW-1185">Reference proteome</keyword>
<gene>
    <name evidence="3" type="ORF">SPTER_10040</name>
</gene>
<evidence type="ECO:0000256" key="1">
    <source>
        <dbReference type="SAM" id="Phobius"/>
    </source>
</evidence>
<dbReference type="FunFam" id="3.30.70.270:FF:000001">
    <property type="entry name" value="Diguanylate cyclase domain protein"/>
    <property type="match status" value="1"/>
</dbReference>
<dbReference type="GO" id="GO:1902201">
    <property type="term" value="P:negative regulation of bacterial-type flagellum-dependent cell motility"/>
    <property type="evidence" value="ECO:0007669"/>
    <property type="project" value="TreeGrafter"/>
</dbReference>
<sequence length="379" mass="41282">MPKDKKIGKPLATRMFVLALITGLLISLCTPLTYLGWAWKAKQAETAALAEQIAREAQAIISNTPYEQQYNLQQLNKLTSEYRQQPNIKHLTITINRLAGETSAPAATPSIVDVTKRVDITVHGTACGYVELTSPATPVIMSTILLAGIFVGLGLLTNTLLYRLPVGIISETEKDLDLMTAKLKNKAAELAHVQNILEQAALIDCKTGLCNTSQSIKLLDEEMARVAAQGGSLSVLMLDIDHFRHYNDHSGYIRGDEVLVTISTLLKTYIRTNDLAGRFGGEEFIILLPAVNKQQAMAAADRLRASIEKLPFPDEEHQPGHKITVSIGISTYTGEPISVQQLIAQVEQALQYAKNAGRNTVSIFPTTAATISRSNPAPL</sequence>